<dbReference type="InterPro" id="IPR009057">
    <property type="entry name" value="Homeodomain-like_sf"/>
</dbReference>
<dbReference type="FunCoup" id="J4H4B4">
    <property type="interactions" value="1"/>
</dbReference>
<dbReference type="EMBL" id="HE797163">
    <property type="protein sequence ID" value="CCM04699.1"/>
    <property type="molecule type" value="Genomic_DNA"/>
</dbReference>
<dbReference type="HOGENOM" id="CLU_526788_0_0_1"/>
<feature type="compositionally biased region" description="Polar residues" evidence="7">
    <location>
        <begin position="1"/>
        <end position="11"/>
    </location>
</feature>
<dbReference type="SMART" id="SM00389">
    <property type="entry name" value="HOX"/>
    <property type="match status" value="1"/>
</dbReference>
<evidence type="ECO:0000256" key="7">
    <source>
        <dbReference type="SAM" id="MobiDB-lite"/>
    </source>
</evidence>
<dbReference type="SUPFAM" id="SSF46689">
    <property type="entry name" value="Homeodomain-like"/>
    <property type="match status" value="1"/>
</dbReference>
<evidence type="ECO:0000256" key="6">
    <source>
        <dbReference type="RuleBase" id="RU000682"/>
    </source>
</evidence>
<evidence type="ECO:0000256" key="4">
    <source>
        <dbReference type="ARBA" id="ARBA00023242"/>
    </source>
</evidence>
<feature type="compositionally biased region" description="Polar residues" evidence="7">
    <location>
        <begin position="36"/>
        <end position="48"/>
    </location>
</feature>
<dbReference type="GO" id="GO:0005634">
    <property type="term" value="C:nucleus"/>
    <property type="evidence" value="ECO:0007669"/>
    <property type="project" value="UniProtKB-SubCell"/>
</dbReference>
<feature type="region of interest" description="Disordered" evidence="7">
    <location>
        <begin position="302"/>
        <end position="322"/>
    </location>
</feature>
<feature type="compositionally biased region" description="Polar residues" evidence="7">
    <location>
        <begin position="478"/>
        <end position="490"/>
    </location>
</feature>
<feature type="compositionally biased region" description="Low complexity" evidence="7">
    <location>
        <begin position="13"/>
        <end position="28"/>
    </location>
</feature>
<dbReference type="OrthoDB" id="6159439at2759"/>
<dbReference type="Gene3D" id="1.10.10.60">
    <property type="entry name" value="Homeodomain-like"/>
    <property type="match status" value="1"/>
</dbReference>
<dbReference type="Pfam" id="PF00046">
    <property type="entry name" value="Homeodomain"/>
    <property type="match status" value="1"/>
</dbReference>
<dbReference type="STRING" id="599839.J4H4B4"/>
<organism evidence="9 10">
    <name type="scientific">Fibroporia radiculosa</name>
    <dbReference type="NCBI Taxonomy" id="599839"/>
    <lineage>
        <taxon>Eukaryota</taxon>
        <taxon>Fungi</taxon>
        <taxon>Dikarya</taxon>
        <taxon>Basidiomycota</taxon>
        <taxon>Agaricomycotina</taxon>
        <taxon>Agaricomycetes</taxon>
        <taxon>Polyporales</taxon>
        <taxon>Fibroporiaceae</taxon>
        <taxon>Fibroporia</taxon>
    </lineage>
</organism>
<dbReference type="GO" id="GO:0006357">
    <property type="term" value="P:regulation of transcription by RNA polymerase II"/>
    <property type="evidence" value="ECO:0007669"/>
    <property type="project" value="TreeGrafter"/>
</dbReference>
<dbReference type="InParanoid" id="J4H4B4"/>
<evidence type="ECO:0000256" key="2">
    <source>
        <dbReference type="ARBA" id="ARBA00023125"/>
    </source>
</evidence>
<evidence type="ECO:0000313" key="10">
    <source>
        <dbReference type="Proteomes" id="UP000006352"/>
    </source>
</evidence>
<evidence type="ECO:0000256" key="5">
    <source>
        <dbReference type="PROSITE-ProRule" id="PRU00108"/>
    </source>
</evidence>
<dbReference type="PROSITE" id="PS50071">
    <property type="entry name" value="HOMEOBOX_2"/>
    <property type="match status" value="1"/>
</dbReference>
<dbReference type="InterPro" id="IPR057939">
    <property type="entry name" value="TRF2_HOY1_PH"/>
</dbReference>
<feature type="compositionally biased region" description="Low complexity" evidence="7">
    <location>
        <begin position="432"/>
        <end position="458"/>
    </location>
</feature>
<protein>
    <recommendedName>
        <fullName evidence="8">Homeobox domain-containing protein</fullName>
    </recommendedName>
</protein>
<name>J4H4B4_9APHY</name>
<dbReference type="Proteomes" id="UP000006352">
    <property type="component" value="Unassembled WGS sequence"/>
</dbReference>
<dbReference type="GO" id="GO:0000978">
    <property type="term" value="F:RNA polymerase II cis-regulatory region sequence-specific DNA binding"/>
    <property type="evidence" value="ECO:0007669"/>
    <property type="project" value="TreeGrafter"/>
</dbReference>
<feature type="DNA-binding region" description="Homeobox" evidence="5">
    <location>
        <begin position="64"/>
        <end position="123"/>
    </location>
</feature>
<dbReference type="PANTHER" id="PTHR24324:SF5">
    <property type="entry name" value="HEMATOPOIETICALLY-EXPRESSED HOMEOBOX PROTEIN HHEX"/>
    <property type="match status" value="1"/>
</dbReference>
<feature type="domain" description="Homeobox" evidence="8">
    <location>
        <begin position="62"/>
        <end position="122"/>
    </location>
</feature>
<comment type="subcellular location">
    <subcellularLocation>
        <location evidence="1 5 6">Nucleus</location>
    </subcellularLocation>
</comment>
<feature type="region of interest" description="Disordered" evidence="7">
    <location>
        <begin position="1"/>
        <end position="92"/>
    </location>
</feature>
<feature type="compositionally biased region" description="Basic and acidic residues" evidence="7">
    <location>
        <begin position="52"/>
        <end position="64"/>
    </location>
</feature>
<feature type="compositionally biased region" description="Basic and acidic residues" evidence="7">
    <location>
        <begin position="306"/>
        <end position="321"/>
    </location>
</feature>
<dbReference type="InterPro" id="IPR051000">
    <property type="entry name" value="Homeobox_DNA-bind_prot"/>
</dbReference>
<dbReference type="Pfam" id="PF24818">
    <property type="entry name" value="PH_TRF2_HOY1"/>
    <property type="match status" value="1"/>
</dbReference>
<dbReference type="GO" id="GO:0030154">
    <property type="term" value="P:cell differentiation"/>
    <property type="evidence" value="ECO:0007669"/>
    <property type="project" value="TreeGrafter"/>
</dbReference>
<dbReference type="RefSeq" id="XP_012183982.1">
    <property type="nucleotide sequence ID" value="XM_012328592.1"/>
</dbReference>
<feature type="compositionally biased region" description="Polar residues" evidence="7">
    <location>
        <begin position="71"/>
        <end position="81"/>
    </location>
</feature>
<sequence>MVSYSASSRQESPADSPASSPAIDSASSGVDESWEQDCSSSTSAHQTPPSAPRDRPSLTADLKEKRKRSRVTPQQLVQLEQSFAADRSPTAARRKEISKLLGMNERQTQIWFQNRRAKAKLQEMGAKAPGGPMHGLLDVLPGQISDANHRTLINEDGPICIMPCTDLTVGTWKRMAMAPDDLVAYVSEAKQRFSWFIQCEGTSFKMNVPFSTVIDTKVSHLSADMVLASIILSHPPQFFAKSARPAAVNAGPSEWKRCADWTEDMQATKVMRHDLVALAGPLYQALGVFNFVRSSFEGGSAPAEQHLSRDAGHQRIAERKPQSPRTFITHAAGWHDSPRNSAASDVYPLSHSPDYVYNAPSAQLTPPQGLTDEVVPYWGSPADASSGMPIQQARHSTAPSYFSAATSSPHAPSSMSAYNARYSAQDYETRSFSDSPPLFSGSSGLSSASTSPSSFPSPENTRAANLALDWDNGAGPRVSSSQVGHQGGTAMNLTDPRGMSVSAITHHQTSAQVKRPF</sequence>
<keyword evidence="3 5" id="KW-0371">Homeobox</keyword>
<evidence type="ECO:0000313" key="9">
    <source>
        <dbReference type="EMBL" id="CCM04699.1"/>
    </source>
</evidence>
<gene>
    <name evidence="9" type="ORF">FIBRA_06885</name>
</gene>
<proteinExistence type="predicted"/>
<dbReference type="PANTHER" id="PTHR24324">
    <property type="entry name" value="HOMEOBOX PROTEIN HHEX"/>
    <property type="match status" value="1"/>
</dbReference>
<dbReference type="InterPro" id="IPR001356">
    <property type="entry name" value="HD"/>
</dbReference>
<keyword evidence="2 5" id="KW-0238">DNA-binding</keyword>
<keyword evidence="4 5" id="KW-0539">Nucleus</keyword>
<dbReference type="AlphaFoldDB" id="J4H4B4"/>
<feature type="region of interest" description="Disordered" evidence="7">
    <location>
        <begin position="429"/>
        <end position="490"/>
    </location>
</feature>
<accession>J4H4B4</accession>
<keyword evidence="10" id="KW-1185">Reference proteome</keyword>
<evidence type="ECO:0000259" key="8">
    <source>
        <dbReference type="PROSITE" id="PS50071"/>
    </source>
</evidence>
<evidence type="ECO:0000256" key="3">
    <source>
        <dbReference type="ARBA" id="ARBA00023155"/>
    </source>
</evidence>
<reference evidence="9 10" key="1">
    <citation type="journal article" date="2012" name="Appl. Environ. Microbiol.">
        <title>Short-read sequencing for genomic analysis of the brown rot fungus Fibroporia radiculosa.</title>
        <authorList>
            <person name="Tang J.D."/>
            <person name="Perkins A.D."/>
            <person name="Sonstegard T.S."/>
            <person name="Schroeder S.G."/>
            <person name="Burgess S.C."/>
            <person name="Diehl S.V."/>
        </authorList>
    </citation>
    <scope>NUCLEOTIDE SEQUENCE [LARGE SCALE GENOMIC DNA]</scope>
    <source>
        <strain evidence="9 10">TFFH 294</strain>
    </source>
</reference>
<evidence type="ECO:0000256" key="1">
    <source>
        <dbReference type="ARBA" id="ARBA00004123"/>
    </source>
</evidence>
<dbReference type="CDD" id="cd00086">
    <property type="entry name" value="homeodomain"/>
    <property type="match status" value="1"/>
</dbReference>
<dbReference type="GeneID" id="24099610"/>